<keyword evidence="2" id="KW-1185">Reference proteome</keyword>
<organism evidence="1 2">
    <name type="scientific">Reticulomyxa filosa</name>
    <dbReference type="NCBI Taxonomy" id="46433"/>
    <lineage>
        <taxon>Eukaryota</taxon>
        <taxon>Sar</taxon>
        <taxon>Rhizaria</taxon>
        <taxon>Retaria</taxon>
        <taxon>Foraminifera</taxon>
        <taxon>Monothalamids</taxon>
        <taxon>Reticulomyxidae</taxon>
        <taxon>Reticulomyxa</taxon>
    </lineage>
</organism>
<evidence type="ECO:0000313" key="2">
    <source>
        <dbReference type="Proteomes" id="UP000023152"/>
    </source>
</evidence>
<proteinExistence type="predicted"/>
<protein>
    <submittedName>
        <fullName evidence="1">Uncharacterized protein</fullName>
    </submittedName>
</protein>
<name>X6NTX5_RETFI</name>
<reference evidence="1 2" key="1">
    <citation type="journal article" date="2013" name="Curr. Biol.">
        <title>The Genome of the Foraminiferan Reticulomyxa filosa.</title>
        <authorList>
            <person name="Glockner G."/>
            <person name="Hulsmann N."/>
            <person name="Schleicher M."/>
            <person name="Noegel A.A."/>
            <person name="Eichinger L."/>
            <person name="Gallinger C."/>
            <person name="Pawlowski J."/>
            <person name="Sierra R."/>
            <person name="Euteneuer U."/>
            <person name="Pillet L."/>
            <person name="Moustafa A."/>
            <person name="Platzer M."/>
            <person name="Groth M."/>
            <person name="Szafranski K."/>
            <person name="Schliwa M."/>
        </authorList>
    </citation>
    <scope>NUCLEOTIDE SEQUENCE [LARGE SCALE GENOMIC DNA]</scope>
</reference>
<dbReference type="AlphaFoldDB" id="X6NTX5"/>
<dbReference type="EMBL" id="ASPP01005862">
    <property type="protein sequence ID" value="ETO29750.1"/>
    <property type="molecule type" value="Genomic_DNA"/>
</dbReference>
<sequence>MRKRYICKCNYFQLLKVAQIKVFPGQFLKNSISIYKIFAQMSLFKAYVNDGQKIYTILLSMLTIGHLKQQIVQVTQLTHEDDVLTAIIDENGINIKSDEDLTYAFKKNPLSLTAQFRSSFLILFL</sequence>
<gene>
    <name evidence="1" type="ORF">RFI_07369</name>
</gene>
<evidence type="ECO:0000313" key="1">
    <source>
        <dbReference type="EMBL" id="ETO29750.1"/>
    </source>
</evidence>
<dbReference type="Proteomes" id="UP000023152">
    <property type="component" value="Unassembled WGS sequence"/>
</dbReference>
<accession>X6NTX5</accession>
<comment type="caution">
    <text evidence="1">The sequence shown here is derived from an EMBL/GenBank/DDBJ whole genome shotgun (WGS) entry which is preliminary data.</text>
</comment>